<evidence type="ECO:0000313" key="2">
    <source>
        <dbReference type="EMBL" id="KAG2382671.1"/>
    </source>
</evidence>
<feature type="compositionally biased region" description="Polar residues" evidence="1">
    <location>
        <begin position="49"/>
        <end position="59"/>
    </location>
</feature>
<accession>A0AA88KNK7</accession>
<sequence>MESNAPSTQEDDEEEHLSQHHATTTTTIDNQDSWSEILELFQYESEESNSNTTCTEHVMSSTTCTTTTSTTPLSYESSSLSTPLFLPYLAQNLAISLYNFLIENYHPLKMMILSLFRTTPSNSTDMSHDSNVSSQNCPNNNSSVEEDSEEEVTSQQQSHMSLPQHAKRSSFKMTIYQHPEEQKTSSIRLTTTQQVNASAVGSDVFPPRSSNYLHVISPDIPDGICYDRKCLDLQVRLKLPQQVVGTTDTLLLKVDLYSRKSDQLEFKRLETLVTHKIVRAQFSMLNDECKLVLERLKIGYSSRFYGTFKLVYSFICKRNTSGEVQVISQVESNTFTTLSAKTIKALPKP</sequence>
<organism evidence="2 3">
    <name type="scientific">Naegleria lovaniensis</name>
    <name type="common">Amoeba</name>
    <dbReference type="NCBI Taxonomy" id="51637"/>
    <lineage>
        <taxon>Eukaryota</taxon>
        <taxon>Discoba</taxon>
        <taxon>Heterolobosea</taxon>
        <taxon>Tetramitia</taxon>
        <taxon>Eutetramitia</taxon>
        <taxon>Vahlkampfiidae</taxon>
        <taxon>Naegleria</taxon>
    </lineage>
</organism>
<dbReference type="RefSeq" id="XP_044548350.1">
    <property type="nucleotide sequence ID" value="XM_044694981.1"/>
</dbReference>
<dbReference type="GeneID" id="68097706"/>
<feature type="compositionally biased region" description="Low complexity" evidence="1">
    <location>
        <begin position="60"/>
        <end position="76"/>
    </location>
</feature>
<feature type="region of interest" description="Disordered" evidence="1">
    <location>
        <begin position="121"/>
        <end position="166"/>
    </location>
</feature>
<name>A0AA88KNK7_NAELO</name>
<reference evidence="2 3" key="1">
    <citation type="journal article" date="2018" name="BMC Genomics">
        <title>The genome of Naegleria lovaniensis, the basis for a comparative approach to unravel pathogenicity factors of the human pathogenic amoeba N. fowleri.</title>
        <authorList>
            <person name="Liechti N."/>
            <person name="Schurch N."/>
            <person name="Bruggmann R."/>
            <person name="Wittwer M."/>
        </authorList>
    </citation>
    <scope>NUCLEOTIDE SEQUENCE [LARGE SCALE GENOMIC DNA]</scope>
    <source>
        <strain evidence="2 3">ATCC 30569</strain>
    </source>
</reference>
<dbReference type="EMBL" id="PYSW02000023">
    <property type="protein sequence ID" value="KAG2382671.1"/>
    <property type="molecule type" value="Genomic_DNA"/>
</dbReference>
<feature type="region of interest" description="Disordered" evidence="1">
    <location>
        <begin position="49"/>
        <end position="76"/>
    </location>
</feature>
<dbReference type="Proteomes" id="UP000816034">
    <property type="component" value="Unassembled WGS sequence"/>
</dbReference>
<feature type="compositionally biased region" description="Polar residues" evidence="1">
    <location>
        <begin position="121"/>
        <end position="138"/>
    </location>
</feature>
<proteinExistence type="predicted"/>
<feature type="region of interest" description="Disordered" evidence="1">
    <location>
        <begin position="1"/>
        <end position="29"/>
    </location>
</feature>
<evidence type="ECO:0000313" key="3">
    <source>
        <dbReference type="Proteomes" id="UP000816034"/>
    </source>
</evidence>
<keyword evidence="3" id="KW-1185">Reference proteome</keyword>
<comment type="caution">
    <text evidence="2">The sequence shown here is derived from an EMBL/GenBank/DDBJ whole genome shotgun (WGS) entry which is preliminary data.</text>
</comment>
<dbReference type="AlphaFoldDB" id="A0AA88KNK7"/>
<evidence type="ECO:0000256" key="1">
    <source>
        <dbReference type="SAM" id="MobiDB-lite"/>
    </source>
</evidence>
<protein>
    <submittedName>
        <fullName evidence="2">Uncharacterized protein</fullName>
    </submittedName>
</protein>
<gene>
    <name evidence="2" type="ORF">C9374_005251</name>
</gene>
<feature type="compositionally biased region" description="Polar residues" evidence="1">
    <location>
        <begin position="20"/>
        <end position="29"/>
    </location>
</feature>